<reference evidence="8" key="3">
    <citation type="submission" date="2018-12" db="EMBL/GenBank/DDBJ databases">
        <title>G10K-VGP greater horseshoe bat female genome, primary haplotype.</title>
        <authorList>
            <person name="Teeling E."/>
            <person name="Myers G."/>
            <person name="Vernes S."/>
            <person name="Pippel M."/>
            <person name="Winkler S."/>
            <person name="Fedrigo O."/>
            <person name="Rhie A."/>
            <person name="Koren S."/>
            <person name="Phillippy A."/>
            <person name="Lewin H."/>
            <person name="Damas J."/>
            <person name="Howe K."/>
            <person name="Mountcastle J."/>
            <person name="Jarvis E.D."/>
        </authorList>
    </citation>
    <scope>NUCLEOTIDE SEQUENCE [LARGE SCALE GENOMIC DNA]</scope>
</reference>
<evidence type="ECO:0000256" key="3">
    <source>
        <dbReference type="ARBA" id="ARBA00022692"/>
    </source>
</evidence>
<reference evidence="7" key="4">
    <citation type="submission" date="2025-08" db="UniProtKB">
        <authorList>
            <consortium name="Ensembl"/>
        </authorList>
    </citation>
    <scope>IDENTIFICATION</scope>
</reference>
<gene>
    <name evidence="7" type="primary">MS4A5</name>
</gene>
<feature type="transmembrane region" description="Helical" evidence="6">
    <location>
        <begin position="161"/>
        <end position="180"/>
    </location>
</feature>
<evidence type="ECO:0000256" key="1">
    <source>
        <dbReference type="ARBA" id="ARBA00004141"/>
    </source>
</evidence>
<evidence type="ECO:0000256" key="4">
    <source>
        <dbReference type="ARBA" id="ARBA00022989"/>
    </source>
</evidence>
<keyword evidence="8" id="KW-1185">Reference proteome</keyword>
<dbReference type="GO" id="GO:0007166">
    <property type="term" value="P:cell surface receptor signaling pathway"/>
    <property type="evidence" value="ECO:0007669"/>
    <property type="project" value="TreeGrafter"/>
</dbReference>
<evidence type="ECO:0000313" key="8">
    <source>
        <dbReference type="Proteomes" id="UP000472240"/>
    </source>
</evidence>
<keyword evidence="5 6" id="KW-0472">Membrane</keyword>
<dbReference type="GeneTree" id="ENSGT00940000162612"/>
<keyword evidence="3 6" id="KW-0812">Transmembrane</keyword>
<comment type="subcellular location">
    <subcellularLocation>
        <location evidence="1">Membrane</location>
        <topology evidence="1">Multi-pass membrane protein</topology>
    </subcellularLocation>
</comment>
<evidence type="ECO:0000256" key="5">
    <source>
        <dbReference type="ARBA" id="ARBA00023136"/>
    </source>
</evidence>
<dbReference type="Ensembl" id="ENSRFET00010003867.1">
    <property type="protein sequence ID" value="ENSRFEP00010003526.1"/>
    <property type="gene ID" value="ENSRFEG00010002494.1"/>
</dbReference>
<dbReference type="PANTHER" id="PTHR23320:SF54">
    <property type="entry name" value="MEMBRANE-SPANNING 4-DOMAINS SUBFAMILY A MEMBER 5"/>
    <property type="match status" value="1"/>
</dbReference>
<feature type="transmembrane region" description="Helical" evidence="6">
    <location>
        <begin position="78"/>
        <end position="102"/>
    </location>
</feature>
<dbReference type="InterPro" id="IPR007237">
    <property type="entry name" value="CD20-like"/>
</dbReference>
<dbReference type="Pfam" id="PF04103">
    <property type="entry name" value="CD20"/>
    <property type="match status" value="1"/>
</dbReference>
<reference evidence="7 8" key="1">
    <citation type="journal article" date="2015" name="Annu Rev Anim Biosci">
        <title>The Genome 10K Project: a way forward.</title>
        <authorList>
            <person name="Koepfli K.P."/>
            <person name="Paten B."/>
            <person name="O'Brien S.J."/>
            <person name="Koepfli K.P."/>
            <person name="Paten B."/>
            <person name="Antunes A."/>
            <person name="Belov K."/>
            <person name="Bustamante C."/>
            <person name="Castoe T.A."/>
            <person name="Clawson H."/>
            <person name="Crawford A.J."/>
            <person name="Diekhans M."/>
            <person name="Distel D."/>
            <person name="Durbin R."/>
            <person name="Earl D."/>
            <person name="Fujita M.K."/>
            <person name="Gamble T."/>
            <person name="Georges A."/>
            <person name="Gemmell N."/>
            <person name="Gilbert M.T."/>
            <person name="Graves J.M."/>
            <person name="Green R.E."/>
            <person name="Hickey G."/>
            <person name="Jarvis E.D."/>
            <person name="Johnson W."/>
            <person name="Komissarov A."/>
            <person name="Korf I."/>
            <person name="Kuhn R."/>
            <person name="Larkin D.M."/>
            <person name="Lewin H."/>
            <person name="Lopez J.V."/>
            <person name="Ma J."/>
            <person name="Marques-Bonet T."/>
            <person name="Miller W."/>
            <person name="Murphy R."/>
            <person name="Pevzner P."/>
            <person name="Shapiro B."/>
            <person name="Steiner C."/>
            <person name="Tamazian G."/>
            <person name="Venkatesh B."/>
            <person name="Wang J."/>
            <person name="Wayne R."/>
            <person name="Wiley E."/>
            <person name="Yang H."/>
            <person name="Zhang G."/>
            <person name="Haussler D."/>
            <person name="Ryder O."/>
            <person name="O'Brien S.J."/>
        </authorList>
    </citation>
    <scope>NUCLEOTIDE SEQUENCE</scope>
</reference>
<proteinExistence type="inferred from homology"/>
<keyword evidence="4 6" id="KW-1133">Transmembrane helix</keyword>
<dbReference type="GO" id="GO:0005886">
    <property type="term" value="C:plasma membrane"/>
    <property type="evidence" value="ECO:0007669"/>
    <property type="project" value="TreeGrafter"/>
</dbReference>
<evidence type="ECO:0000256" key="6">
    <source>
        <dbReference type="SAM" id="Phobius"/>
    </source>
</evidence>
<protein>
    <submittedName>
        <fullName evidence="7">Membrane spanning 4-domains A5</fullName>
    </submittedName>
</protein>
<reference evidence="7 8" key="2">
    <citation type="journal article" date="2018" name="Annu Rev Anim Biosci">
        <title>Bat Biology, Genomes, and the Bat1K Project: To Generate Chromosome-Level Genomes for All Living Bat Species.</title>
        <authorList>
            <person name="Teeling E.C."/>
            <person name="Vernes S.C."/>
            <person name="Davalos L.M."/>
            <person name="Ray D.A."/>
            <person name="Gilbert M.T.P."/>
            <person name="Myers E."/>
        </authorList>
    </citation>
    <scope>NUCLEOTIDE SEQUENCE</scope>
</reference>
<sequence length="199" mass="22308">MDSNTAHKPVFLVFPPEVTVPEFQSMDYTTTTYESSIPFPKILATKVKLFGAIQILFGLLNFSFGVIFLFTFEKPYPRFPFIFVTGYPFWSSILFINSGAFLVALERKTTETLVKMSRSMNFCSALAAIAGIILLAFGFIVDQNYLCGYAGEVSECKAVTALFIGVLTMLMAFSIIELLISMSFSILTRPFDCDCQEWC</sequence>
<name>A0A671DRI1_RHIFE</name>
<evidence type="ECO:0000313" key="7">
    <source>
        <dbReference type="Ensembl" id="ENSRFEP00010003526.1"/>
    </source>
</evidence>
<dbReference type="InParanoid" id="A0A671DRI1"/>
<dbReference type="Proteomes" id="UP000472240">
    <property type="component" value="Chromosome 11"/>
</dbReference>
<dbReference type="PANTHER" id="PTHR23320">
    <property type="entry name" value="MEMBRANE-SPANNING 4-DOMAINS SUBFAMILY A MS4A -RELATED"/>
    <property type="match status" value="1"/>
</dbReference>
<dbReference type="AlphaFoldDB" id="A0A671DRI1"/>
<evidence type="ECO:0000256" key="2">
    <source>
        <dbReference type="ARBA" id="ARBA00009565"/>
    </source>
</evidence>
<organism evidence="7 8">
    <name type="scientific">Rhinolophus ferrumequinum</name>
    <name type="common">Greater horseshoe bat</name>
    <dbReference type="NCBI Taxonomy" id="59479"/>
    <lineage>
        <taxon>Eukaryota</taxon>
        <taxon>Metazoa</taxon>
        <taxon>Chordata</taxon>
        <taxon>Craniata</taxon>
        <taxon>Vertebrata</taxon>
        <taxon>Euteleostomi</taxon>
        <taxon>Mammalia</taxon>
        <taxon>Eutheria</taxon>
        <taxon>Laurasiatheria</taxon>
        <taxon>Chiroptera</taxon>
        <taxon>Yinpterochiroptera</taxon>
        <taxon>Rhinolophoidea</taxon>
        <taxon>Rhinolophidae</taxon>
        <taxon>Rhinolophinae</taxon>
        <taxon>Rhinolophus</taxon>
    </lineage>
</organism>
<feature type="transmembrane region" description="Helical" evidence="6">
    <location>
        <begin position="49"/>
        <end position="72"/>
    </location>
</feature>
<comment type="similarity">
    <text evidence="2">Belongs to the MS4A family.</text>
</comment>
<reference evidence="7" key="5">
    <citation type="submission" date="2025-09" db="UniProtKB">
        <authorList>
            <consortium name="Ensembl"/>
        </authorList>
    </citation>
    <scope>IDENTIFICATION</scope>
</reference>
<dbReference type="OMA" id="LFGVMNF"/>
<accession>A0A671DRI1</accession>
<feature type="transmembrane region" description="Helical" evidence="6">
    <location>
        <begin position="122"/>
        <end position="141"/>
    </location>
</feature>
<dbReference type="InterPro" id="IPR030417">
    <property type="entry name" value="MS4A"/>
</dbReference>